<evidence type="ECO:0008006" key="4">
    <source>
        <dbReference type="Google" id="ProtNLM"/>
    </source>
</evidence>
<dbReference type="OrthoDB" id="18551at2759"/>
<dbReference type="AlphaFoldDB" id="A0A152A728"/>
<gene>
    <name evidence="2" type="ORF">DLAC_00826</name>
</gene>
<name>A0A152A728_TIELA</name>
<dbReference type="PANTHER" id="PTHR32134:SF92">
    <property type="entry name" value="FNIP REPEAT-CONTAINING PROTEIN"/>
    <property type="match status" value="1"/>
</dbReference>
<comment type="caution">
    <text evidence="2">The sequence shown here is derived from an EMBL/GenBank/DDBJ whole genome shotgun (WGS) entry which is preliminary data.</text>
</comment>
<evidence type="ECO:0000313" key="2">
    <source>
        <dbReference type="EMBL" id="KYR02030.1"/>
    </source>
</evidence>
<reference evidence="2 3" key="1">
    <citation type="submission" date="2015-12" db="EMBL/GenBank/DDBJ databases">
        <title>Dictyostelia acquired genes for synthesis and detection of signals that induce cell-type specialization by lateral gene transfer from prokaryotes.</title>
        <authorList>
            <person name="Gloeckner G."/>
            <person name="Schaap P."/>
        </authorList>
    </citation>
    <scope>NUCLEOTIDE SEQUENCE [LARGE SCALE GENOMIC DNA]</scope>
    <source>
        <strain evidence="2 3">TK</strain>
    </source>
</reference>
<dbReference type="SUPFAM" id="SSF52058">
    <property type="entry name" value="L domain-like"/>
    <property type="match status" value="1"/>
</dbReference>
<accession>A0A152A728</accession>
<dbReference type="PANTHER" id="PTHR32134">
    <property type="entry name" value="FNIP REPEAT-CONTAINING PROTEIN"/>
    <property type="match status" value="1"/>
</dbReference>
<evidence type="ECO:0000256" key="1">
    <source>
        <dbReference type="ARBA" id="ARBA00022737"/>
    </source>
</evidence>
<proteinExistence type="predicted"/>
<dbReference type="InterPro" id="IPR051251">
    <property type="entry name" value="STK_FNIP-Repeat"/>
</dbReference>
<keyword evidence="3" id="KW-1185">Reference proteome</keyword>
<dbReference type="InParanoid" id="A0A152A728"/>
<dbReference type="Proteomes" id="UP000076078">
    <property type="component" value="Unassembled WGS sequence"/>
</dbReference>
<sequence length="589" mass="66513">MNEKILNNFFIIQRIVEEFDSDEESILNFLQICKSTWKFMGNVRYSYFPIHKLQRLNSNSKLAIPVDVKVLVRNIPLKYHQLEIDSQEILDSLDTIIERFDIISMALLFELKSLPRHYPKSLERLLIASSRFNEPILKNQLPDTLLHLWLPYSFEQPLQWLPSHLESLSLLSDSVNPIISGNLSLVPSLKKLCCNGKILDLLTVGSIPSTVEYLVFYGDRKTKGKNPIAANVIPEGVMYLHLPKGNVNLQPGSIPSTVRFLKFNSFNRSLLSSDGVSLLPRDLEILKMGSKYDTPLVKGVFSPCTNLHTLKLYCYNQLLQPGVLPESLKVLYLGENFERELQPGSLPQGLEKLVFSDCWNFPISPGTLPVELRELYFGENFNQELSIGVLPQNLEILELGGQFNHPLVQGCLPESLRQLDLSDQFAQDIKVGDLPTQLESLSFGSAFDNHIEPGSIPRSIQILSFPNGFDCRLESGSIPDTVQEISFGIRFNQPLDPGVLPQSLQILRFGDHFNQPLPLHSIPNNIVDLTFGEYFNQILEPLPNSLCHLTLSKSFKSQNLKPNSIPPHTIVTYQSSNSSLFIPFNCLSN</sequence>
<dbReference type="InterPro" id="IPR008615">
    <property type="entry name" value="FNIP"/>
</dbReference>
<keyword evidence="1" id="KW-0677">Repeat</keyword>
<protein>
    <recommendedName>
        <fullName evidence="4">FNIP repeat-containing protein</fullName>
    </recommendedName>
</protein>
<dbReference type="EMBL" id="LODT01000004">
    <property type="protein sequence ID" value="KYR02030.1"/>
    <property type="molecule type" value="Genomic_DNA"/>
</dbReference>
<dbReference type="STRING" id="361077.A0A152A728"/>
<dbReference type="OMA" id="ICKSTWK"/>
<evidence type="ECO:0000313" key="3">
    <source>
        <dbReference type="Proteomes" id="UP000076078"/>
    </source>
</evidence>
<organism evidence="2 3">
    <name type="scientific">Tieghemostelium lacteum</name>
    <name type="common">Slime mold</name>
    <name type="synonym">Dictyostelium lacteum</name>
    <dbReference type="NCBI Taxonomy" id="361077"/>
    <lineage>
        <taxon>Eukaryota</taxon>
        <taxon>Amoebozoa</taxon>
        <taxon>Evosea</taxon>
        <taxon>Eumycetozoa</taxon>
        <taxon>Dictyostelia</taxon>
        <taxon>Dictyosteliales</taxon>
        <taxon>Raperosteliaceae</taxon>
        <taxon>Tieghemostelium</taxon>
    </lineage>
</organism>
<dbReference type="Pfam" id="PF05725">
    <property type="entry name" value="FNIP"/>
    <property type="match status" value="5"/>
</dbReference>